<evidence type="ECO:0000256" key="1">
    <source>
        <dbReference type="ARBA" id="ARBA00022737"/>
    </source>
</evidence>
<proteinExistence type="predicted"/>
<protein>
    <submittedName>
        <fullName evidence="5">Tetratricopeptide repeat protein</fullName>
    </submittedName>
</protein>
<sequence>MLKFSKEMLMIYFWRLIFSFMIIFAMIFSSFDANSLALEQSEITASDWFRLGVNQMLQDNYQAAIKSLSLAIQQQNKYPAAYKNRCLAYLQIQDYHEAIADCSQALNLLPQDSEVYLHRGLAQYRQGNYVDAIKDYNQALAIKTDDFRVYYNRGIAFAAQGNFSQAITDYNQAISNIPKNNTDSNLILADIYNDRGLGYFELQNLSAAMENFNLAINLNSDDERAYFNRGCICGRSGDNMGAKYDFSQVIRLNPSHAQAYLNRGIANYNLGLYQRAIADLQIASEKFAQQKQTLAYHKTLELLKTLQTQISLAVKIV</sequence>
<feature type="repeat" description="TPR" evidence="3">
    <location>
        <begin position="147"/>
        <end position="180"/>
    </location>
</feature>
<evidence type="ECO:0000256" key="4">
    <source>
        <dbReference type="SAM" id="Phobius"/>
    </source>
</evidence>
<dbReference type="InterPro" id="IPR050498">
    <property type="entry name" value="Ycf3"/>
</dbReference>
<evidence type="ECO:0000256" key="3">
    <source>
        <dbReference type="PROSITE-ProRule" id="PRU00339"/>
    </source>
</evidence>
<evidence type="ECO:0000256" key="2">
    <source>
        <dbReference type="ARBA" id="ARBA00022803"/>
    </source>
</evidence>
<dbReference type="SMART" id="SM00028">
    <property type="entry name" value="TPR"/>
    <property type="match status" value="7"/>
</dbReference>
<dbReference type="Pfam" id="PF13432">
    <property type="entry name" value="TPR_16"/>
    <property type="match status" value="1"/>
</dbReference>
<dbReference type="Pfam" id="PF13414">
    <property type="entry name" value="TPR_11"/>
    <property type="match status" value="1"/>
</dbReference>
<name>A0ABZ2UQX3_9CYAN</name>
<keyword evidence="6" id="KW-1185">Reference proteome</keyword>
<dbReference type="EMBL" id="CP150886">
    <property type="protein sequence ID" value="WZB86835.1"/>
    <property type="molecule type" value="Genomic_DNA"/>
</dbReference>
<dbReference type="InterPro" id="IPR011990">
    <property type="entry name" value="TPR-like_helical_dom_sf"/>
</dbReference>
<dbReference type="RefSeq" id="WP_353929749.1">
    <property type="nucleotide sequence ID" value="NZ_CP150886.1"/>
</dbReference>
<keyword evidence="1" id="KW-0677">Repeat</keyword>
<keyword evidence="4" id="KW-0812">Transmembrane</keyword>
<dbReference type="SUPFAM" id="SSF81901">
    <property type="entry name" value="HCP-like"/>
    <property type="match status" value="1"/>
</dbReference>
<feature type="transmembrane region" description="Helical" evidence="4">
    <location>
        <begin position="12"/>
        <end position="31"/>
    </location>
</feature>
<dbReference type="PANTHER" id="PTHR44858:SF1">
    <property type="entry name" value="UDP-N-ACETYLGLUCOSAMINE--PEPTIDE N-ACETYLGLUCOSAMINYLTRANSFERASE SPINDLY-RELATED"/>
    <property type="match status" value="1"/>
</dbReference>
<evidence type="ECO:0000313" key="5">
    <source>
        <dbReference type="EMBL" id="WZB86835.1"/>
    </source>
</evidence>
<accession>A0ABZ2UQX3</accession>
<dbReference type="Proteomes" id="UP001483337">
    <property type="component" value="Chromosome"/>
</dbReference>
<dbReference type="InterPro" id="IPR019734">
    <property type="entry name" value="TPR_rpt"/>
</dbReference>
<keyword evidence="4" id="KW-0472">Membrane</keyword>
<gene>
    <name evidence="5" type="ORF">WJM97_15740</name>
</gene>
<reference evidence="5 6" key="1">
    <citation type="submission" date="2024-04" db="EMBL/GenBank/DDBJ databases">
        <title>Okeanomitos corallinicola gen. &amp; sp. nov. (Nostocales, Cyanobacteria), a new toxic marine heterocyst-forming cyanobacterium from a coral reef.</title>
        <authorList>
            <person name="Li H."/>
            <person name="Li R."/>
            <person name="Kang J."/>
            <person name="Hii K.S."/>
            <person name="Mohamed H.F."/>
            <person name="Xu X."/>
            <person name="Luo Z."/>
        </authorList>
    </citation>
    <scope>NUCLEOTIDE SEQUENCE [LARGE SCALE GENOMIC DNA]</scope>
    <source>
        <strain evidence="5 6">TIOX110</strain>
    </source>
</reference>
<evidence type="ECO:0000313" key="6">
    <source>
        <dbReference type="Proteomes" id="UP001483337"/>
    </source>
</evidence>
<feature type="repeat" description="TPR" evidence="3">
    <location>
        <begin position="79"/>
        <end position="112"/>
    </location>
</feature>
<dbReference type="Gene3D" id="1.25.40.10">
    <property type="entry name" value="Tetratricopeptide repeat domain"/>
    <property type="match status" value="3"/>
</dbReference>
<organism evidence="5 6">
    <name type="scientific">Okeanomitos corallinicola TIOX110</name>
    <dbReference type="NCBI Taxonomy" id="3133117"/>
    <lineage>
        <taxon>Bacteria</taxon>
        <taxon>Bacillati</taxon>
        <taxon>Cyanobacteriota</taxon>
        <taxon>Cyanophyceae</taxon>
        <taxon>Nostocales</taxon>
        <taxon>Aphanizomenonaceae</taxon>
        <taxon>Okeanomitos</taxon>
    </lineage>
</organism>
<feature type="repeat" description="TPR" evidence="3">
    <location>
        <begin position="189"/>
        <end position="222"/>
    </location>
</feature>
<dbReference type="PANTHER" id="PTHR44858">
    <property type="entry name" value="TETRATRICOPEPTIDE REPEAT PROTEIN 6"/>
    <property type="match status" value="1"/>
</dbReference>
<feature type="repeat" description="TPR" evidence="3">
    <location>
        <begin position="113"/>
        <end position="146"/>
    </location>
</feature>
<dbReference type="Pfam" id="PF13181">
    <property type="entry name" value="TPR_8"/>
    <property type="match status" value="1"/>
</dbReference>
<dbReference type="PROSITE" id="PS50005">
    <property type="entry name" value="TPR"/>
    <property type="match status" value="4"/>
</dbReference>
<keyword evidence="2 3" id="KW-0802">TPR repeat</keyword>
<keyword evidence="4" id="KW-1133">Transmembrane helix</keyword>